<evidence type="ECO:0000313" key="1">
    <source>
        <dbReference type="EMBL" id="ERJ68765.1"/>
    </source>
</evidence>
<dbReference type="AlphaFoldDB" id="A0A0E2LTP8"/>
<comment type="caution">
    <text evidence="1">The sequence shown here is derived from an EMBL/GenBank/DDBJ whole genome shotgun (WGS) entry which is preliminary data.</text>
</comment>
<reference evidence="1 2" key="1">
    <citation type="submission" date="2013-06" db="EMBL/GenBank/DDBJ databases">
        <authorList>
            <person name="Weinstock G."/>
            <person name="Sodergren E."/>
            <person name="Lobos E.A."/>
            <person name="Fulton L."/>
            <person name="Fulton R."/>
            <person name="Courtney L."/>
            <person name="Fronick C."/>
            <person name="O'Laughlin M."/>
            <person name="Godfrey J."/>
            <person name="Wilson R.M."/>
            <person name="Miner T."/>
            <person name="Farmer C."/>
            <person name="Delehaunty K."/>
            <person name="Cordes M."/>
            <person name="Minx P."/>
            <person name="Tomlinson C."/>
            <person name="Chen J."/>
            <person name="Wollam A."/>
            <person name="Pepin K.H."/>
            <person name="Bhonagiri V."/>
            <person name="Zhang X."/>
            <person name="Warren W."/>
            <person name="Mitreva M."/>
            <person name="Mardis E.R."/>
            <person name="Wilson R.K."/>
        </authorList>
    </citation>
    <scope>NUCLEOTIDE SEQUENCE [LARGE SCALE GENOMIC DNA]</scope>
    <source>
        <strain evidence="1 2">F0570</strain>
    </source>
</reference>
<proteinExistence type="predicted"/>
<dbReference type="EMBL" id="AWUW01000013">
    <property type="protein sequence ID" value="ERJ68765.1"/>
    <property type="molecule type" value="Genomic_DNA"/>
</dbReference>
<accession>A0A0E2LTP8</accession>
<dbReference type="HOGENOM" id="CLU_3255637_0_0_10"/>
<name>A0A0E2LTP8_PORGN</name>
<sequence>MTVGENRFNRQPFFRMVSFAGGIPEGIKHPCRVGLIPTGLLP</sequence>
<evidence type="ECO:0000313" key="2">
    <source>
        <dbReference type="Proteomes" id="UP000016630"/>
    </source>
</evidence>
<organism evidence="1 2">
    <name type="scientific">Porphyromonas gingivalis F0570</name>
    <dbReference type="NCBI Taxonomy" id="1227271"/>
    <lineage>
        <taxon>Bacteria</taxon>
        <taxon>Pseudomonadati</taxon>
        <taxon>Bacteroidota</taxon>
        <taxon>Bacteroidia</taxon>
        <taxon>Bacteroidales</taxon>
        <taxon>Porphyromonadaceae</taxon>
        <taxon>Porphyromonas</taxon>
    </lineage>
</organism>
<gene>
    <name evidence="1" type="ORF">HMPREF1555_00200</name>
</gene>
<protein>
    <submittedName>
        <fullName evidence="1">Uncharacterized protein</fullName>
    </submittedName>
</protein>
<dbReference type="Proteomes" id="UP000016630">
    <property type="component" value="Unassembled WGS sequence"/>
</dbReference>